<organism evidence="5">
    <name type="scientific">Human herpesvirus 1</name>
    <name type="common">HHV-1</name>
    <name type="synonym">Human herpes simplex virus 1</name>
    <dbReference type="NCBI Taxonomy" id="10298"/>
    <lineage>
        <taxon>Viruses</taxon>
        <taxon>Duplodnaviria</taxon>
        <taxon>Heunggongvirae</taxon>
        <taxon>Peploviricota</taxon>
        <taxon>Herviviricetes</taxon>
        <taxon>Herpesvirales</taxon>
        <taxon>Orthoherpesviridae</taxon>
        <taxon>Alphaherpesvirinae</taxon>
        <taxon>Simplexvirus</taxon>
        <taxon>Simplexvirus humanalpha1</taxon>
    </lineage>
</organism>
<evidence type="ECO:0000313" key="5">
    <source>
        <dbReference type="EMBL" id="AMB65730.1"/>
    </source>
</evidence>
<evidence type="ECO:0000313" key="4">
    <source>
        <dbReference type="EMBL" id="AMB65657.1"/>
    </source>
</evidence>
<reference evidence="5" key="1">
    <citation type="journal article" date="2016" name="JCI Insight">
        <title>HSV-2 DeltagD elicits FcgammaR-effector antibodies that protect against clinical isolates.</title>
        <authorList>
            <person name="Petro C.D."/>
            <person name="Weinrick B."/>
            <person name="Khajoueinejad N."/>
            <person name="Burn C."/>
            <person name="Sellers R."/>
            <person name="Jacobs W.R.Jr."/>
            <person name="Herold B.C."/>
        </authorList>
    </citation>
    <scope>NUCLEOTIDE SEQUENCE</scope>
    <source>
        <strain evidence="4">B^3x1.1</strain>
        <strain evidence="5">B^3x1.2</strain>
    </source>
</reference>
<feature type="region of interest" description="Disordered" evidence="3">
    <location>
        <begin position="1"/>
        <end position="172"/>
    </location>
</feature>
<feature type="compositionally biased region" description="Basic residues" evidence="3">
    <location>
        <begin position="433"/>
        <end position="442"/>
    </location>
</feature>
<dbReference type="EMBL" id="KU310657">
    <property type="protein sequence ID" value="AMB65657.1"/>
    <property type="molecule type" value="Genomic_DNA"/>
</dbReference>
<feature type="compositionally biased region" description="Basic residues" evidence="3">
    <location>
        <begin position="74"/>
        <end position="83"/>
    </location>
</feature>
<sequence length="473" mass="52253">MADISPGAFAPCVKARRPALRSPPLGTRKRKRPSRPLSSESEVESDTALESEVESETASDSTESGDQDEAPRIGGRRAPRRLGGRFFLDMSAESTTGTETDASVSDDPDDTSDWSYDDIPPRPKRARVNLRLTSSPDRRDGVIFPKMGRVRSTRETQPRAPTPSAPSPNAMLRRSVRQAQRRSSARWTPDLGYMRQCINQLFRVLRVARDPHGSANRLRHLIRDCYLMGYCRARLAPRTWCRLLQVSGGTWGMHLRNTIREVEARFDATAEPVCKLPCLETRRYGPECDLSNLEIHLSATSDDEISDATDLEAAGSDHTLASQSDTEDAPSPVTLETPEPRGSLAVRLEDEFGEFDWTPRRAPSPGCLRSWPIPAPWNARAHPILGRVAPQKTASVWTAAGKCASPPPAPIRAATRFFGRESGRPDPFVCHQNKRPKSKRLSQRLNGGKGGEKQTTRTWGVFGGLLASGAKGW</sequence>
<gene>
    <name evidence="5" type="primary">US1</name>
</gene>
<name>A0A0X8E9R2_HHV1</name>
<dbReference type="GO" id="GO:0010468">
    <property type="term" value="P:regulation of gene expression"/>
    <property type="evidence" value="ECO:0007669"/>
    <property type="project" value="InterPro"/>
</dbReference>
<evidence type="ECO:0000256" key="1">
    <source>
        <dbReference type="ARBA" id="ARBA00007003"/>
    </source>
</evidence>
<evidence type="ECO:0000256" key="2">
    <source>
        <dbReference type="ARBA" id="ARBA00022518"/>
    </source>
</evidence>
<dbReference type="InterPro" id="IPR003403">
    <property type="entry name" value="IE68"/>
</dbReference>
<protein>
    <submittedName>
        <fullName evidence="5">Regulatory protein ICP22</fullName>
    </submittedName>
</protein>
<proteinExistence type="inferred from homology"/>
<comment type="similarity">
    <text evidence="1">Belongs to the herpesviridae ICP22 family.</text>
</comment>
<feature type="region of interest" description="Disordered" evidence="3">
    <location>
        <begin position="315"/>
        <end position="341"/>
    </location>
</feature>
<feature type="compositionally biased region" description="Acidic residues" evidence="3">
    <location>
        <begin position="104"/>
        <end position="116"/>
    </location>
</feature>
<evidence type="ECO:0000256" key="3">
    <source>
        <dbReference type="SAM" id="MobiDB-lite"/>
    </source>
</evidence>
<keyword evidence="2" id="KW-0244">Early protein</keyword>
<dbReference type="Pfam" id="PF02479">
    <property type="entry name" value="Herpes_IE68"/>
    <property type="match status" value="1"/>
</dbReference>
<accession>A0A0X8E9R2</accession>
<organismHost>
    <name type="scientific">Homo sapiens</name>
    <name type="common">Human</name>
    <dbReference type="NCBI Taxonomy" id="9606"/>
</organismHost>
<feature type="compositionally biased region" description="Acidic residues" evidence="3">
    <location>
        <begin position="41"/>
        <end position="68"/>
    </location>
</feature>
<dbReference type="EMBL" id="KU310658">
    <property type="protein sequence ID" value="AMB65730.1"/>
    <property type="molecule type" value="Genomic_DNA"/>
</dbReference>
<feature type="region of interest" description="Disordered" evidence="3">
    <location>
        <begin position="433"/>
        <end position="456"/>
    </location>
</feature>